<evidence type="ECO:0000256" key="6">
    <source>
        <dbReference type="ARBA" id="ARBA00023316"/>
    </source>
</evidence>
<sequence length="337" mass="37843">MNKIPKPILITLPILILALAIYFSGQYLQKKADTQFSKTEVKKVVPVKVVATSKKIEVDHFKRFDIEDNHKGEKSAYRFPSTRNVRAGLVFEMNQGKTLWSTNANKSVPVASLTKCLTVLTVLNHIKKNPEYSLLDQVLISKSSMKTSSSSFLRKYPKDTISIEELLISAMVKSANDSCQLIAEHFGKGDPKVFIAMMNKQAQELGMTQTRMSNAHGLPFNREKPELDNHSSMSDLLHLVRKSINDYPIILKWTSKREALLPVNSHKATKIGNTNPLLAVKGVNGYKTGFTINAGWCQILTTRSNGKFYFLVITGCPNKNTRDVTMRALMNWAVRVP</sequence>
<evidence type="ECO:0000256" key="8">
    <source>
        <dbReference type="PIRSR" id="PIRSR618044-2"/>
    </source>
</evidence>
<dbReference type="AlphaFoldDB" id="A6DGQ4"/>
<dbReference type="InterPro" id="IPR018044">
    <property type="entry name" value="Peptidase_S11"/>
</dbReference>
<evidence type="ECO:0000256" key="9">
    <source>
        <dbReference type="RuleBase" id="RU004016"/>
    </source>
</evidence>
<proteinExistence type="inferred from homology"/>
<evidence type="ECO:0000256" key="2">
    <source>
        <dbReference type="ARBA" id="ARBA00022729"/>
    </source>
</evidence>
<evidence type="ECO:0000259" key="10">
    <source>
        <dbReference type="Pfam" id="PF00768"/>
    </source>
</evidence>
<dbReference type="GO" id="GO:0009252">
    <property type="term" value="P:peptidoglycan biosynthetic process"/>
    <property type="evidence" value="ECO:0007669"/>
    <property type="project" value="UniProtKB-KW"/>
</dbReference>
<reference evidence="11 12" key="1">
    <citation type="journal article" date="2010" name="J. Bacteriol.">
        <title>Genome sequence of Lentisphaera araneosa HTCC2155T, the type species of the order Lentisphaerales in the phylum Lentisphaerae.</title>
        <authorList>
            <person name="Thrash J.C."/>
            <person name="Cho J.C."/>
            <person name="Vergin K.L."/>
            <person name="Morris R.M."/>
            <person name="Giovannoni S.J."/>
        </authorList>
    </citation>
    <scope>NUCLEOTIDE SEQUENCE [LARGE SCALE GENOMIC DNA]</scope>
    <source>
        <strain evidence="11 12">HTCC2155</strain>
    </source>
</reference>
<evidence type="ECO:0000313" key="12">
    <source>
        <dbReference type="Proteomes" id="UP000004947"/>
    </source>
</evidence>
<keyword evidence="5" id="KW-0573">Peptidoglycan synthesis</keyword>
<dbReference type="STRING" id="313628.LNTAR_23314"/>
<comment type="caution">
    <text evidence="11">The sequence shown here is derived from an EMBL/GenBank/DDBJ whole genome shotgun (WGS) entry which is preliminary data.</text>
</comment>
<dbReference type="PANTHER" id="PTHR21581:SF6">
    <property type="entry name" value="TRAFFICKING PROTEIN PARTICLE COMPLEX SUBUNIT 12"/>
    <property type="match status" value="1"/>
</dbReference>
<evidence type="ECO:0000256" key="3">
    <source>
        <dbReference type="ARBA" id="ARBA00022801"/>
    </source>
</evidence>
<evidence type="ECO:0000256" key="5">
    <source>
        <dbReference type="ARBA" id="ARBA00022984"/>
    </source>
</evidence>
<dbReference type="EMBL" id="ABCK01000002">
    <property type="protein sequence ID" value="EDM29371.1"/>
    <property type="molecule type" value="Genomic_DNA"/>
</dbReference>
<dbReference type="GO" id="GO:0006508">
    <property type="term" value="P:proteolysis"/>
    <property type="evidence" value="ECO:0007669"/>
    <property type="project" value="InterPro"/>
</dbReference>
<dbReference type="Proteomes" id="UP000004947">
    <property type="component" value="Unassembled WGS sequence"/>
</dbReference>
<keyword evidence="4" id="KW-0133">Cell shape</keyword>
<dbReference type="eggNOG" id="COG1686">
    <property type="taxonomic scope" value="Bacteria"/>
</dbReference>
<dbReference type="Pfam" id="PF00768">
    <property type="entry name" value="Peptidase_S11"/>
    <property type="match status" value="1"/>
</dbReference>
<name>A6DGQ4_9BACT</name>
<dbReference type="InterPro" id="IPR012338">
    <property type="entry name" value="Beta-lactam/transpept-like"/>
</dbReference>
<dbReference type="Gene3D" id="3.40.710.10">
    <property type="entry name" value="DD-peptidase/beta-lactamase superfamily"/>
    <property type="match status" value="1"/>
</dbReference>
<evidence type="ECO:0000256" key="1">
    <source>
        <dbReference type="ARBA" id="ARBA00007164"/>
    </source>
</evidence>
<dbReference type="PANTHER" id="PTHR21581">
    <property type="entry name" value="D-ALANYL-D-ALANINE CARBOXYPEPTIDASE"/>
    <property type="match status" value="1"/>
</dbReference>
<dbReference type="RefSeq" id="WP_007277091.1">
    <property type="nucleotide sequence ID" value="NZ_ABCK01000002.1"/>
</dbReference>
<protein>
    <submittedName>
        <fullName evidence="11">D-alanyl-D-alanine carboxypeptidase</fullName>
    </submittedName>
</protein>
<dbReference type="OrthoDB" id="9791132at2"/>
<evidence type="ECO:0000256" key="7">
    <source>
        <dbReference type="PIRSR" id="PIRSR618044-1"/>
    </source>
</evidence>
<dbReference type="InterPro" id="IPR001967">
    <property type="entry name" value="Peptidase_S11_N"/>
</dbReference>
<accession>A6DGQ4</accession>
<keyword evidence="2" id="KW-0732">Signal</keyword>
<feature type="binding site" evidence="8">
    <location>
        <position position="287"/>
    </location>
    <ligand>
        <name>substrate</name>
    </ligand>
</feature>
<dbReference type="PRINTS" id="PR00725">
    <property type="entry name" value="DADACBPTASE1"/>
</dbReference>
<evidence type="ECO:0000313" key="11">
    <source>
        <dbReference type="EMBL" id="EDM29371.1"/>
    </source>
</evidence>
<dbReference type="GO" id="GO:0071555">
    <property type="term" value="P:cell wall organization"/>
    <property type="evidence" value="ECO:0007669"/>
    <property type="project" value="UniProtKB-KW"/>
</dbReference>
<dbReference type="GO" id="GO:0008360">
    <property type="term" value="P:regulation of cell shape"/>
    <property type="evidence" value="ECO:0007669"/>
    <property type="project" value="UniProtKB-KW"/>
</dbReference>
<feature type="active site" description="Acyl-ester intermediate" evidence="7">
    <location>
        <position position="112"/>
    </location>
</feature>
<dbReference type="GO" id="GO:0009002">
    <property type="term" value="F:serine-type D-Ala-D-Ala carboxypeptidase activity"/>
    <property type="evidence" value="ECO:0007669"/>
    <property type="project" value="InterPro"/>
</dbReference>
<keyword evidence="12" id="KW-1185">Reference proteome</keyword>
<evidence type="ECO:0000256" key="4">
    <source>
        <dbReference type="ARBA" id="ARBA00022960"/>
    </source>
</evidence>
<gene>
    <name evidence="11" type="ORF">LNTAR_23314</name>
</gene>
<keyword evidence="6" id="KW-0961">Cell wall biogenesis/degradation</keyword>
<dbReference type="SUPFAM" id="SSF56601">
    <property type="entry name" value="beta-lactamase/transpeptidase-like"/>
    <property type="match status" value="1"/>
</dbReference>
<keyword evidence="11" id="KW-0121">Carboxypeptidase</keyword>
<feature type="active site" description="Proton acceptor" evidence="7">
    <location>
        <position position="115"/>
    </location>
</feature>
<comment type="similarity">
    <text evidence="1 9">Belongs to the peptidase S11 family.</text>
</comment>
<organism evidence="11 12">
    <name type="scientific">Lentisphaera araneosa HTCC2155</name>
    <dbReference type="NCBI Taxonomy" id="313628"/>
    <lineage>
        <taxon>Bacteria</taxon>
        <taxon>Pseudomonadati</taxon>
        <taxon>Lentisphaerota</taxon>
        <taxon>Lentisphaeria</taxon>
        <taxon>Lentisphaerales</taxon>
        <taxon>Lentisphaeraceae</taxon>
        <taxon>Lentisphaera</taxon>
    </lineage>
</organism>
<feature type="active site" evidence="7">
    <location>
        <position position="174"/>
    </location>
</feature>
<keyword evidence="11" id="KW-0645">Protease</keyword>
<feature type="domain" description="Peptidase S11 D-alanyl-D-alanine carboxypeptidase A N-terminal" evidence="10">
    <location>
        <begin position="87"/>
        <end position="314"/>
    </location>
</feature>
<keyword evidence="3" id="KW-0378">Hydrolase</keyword>